<dbReference type="Proteomes" id="UP001597463">
    <property type="component" value="Unassembled WGS sequence"/>
</dbReference>
<sequence>MTECKRRSRAGRLPENPIRRVRIAARLLREHHGELAAWLETAVQEHIRQGTDMDKALGFAGTLGRTPRFDVLRVQRNRLLSRALRHLHGDMRALHREVLLYLERVPEHLKDRQQPDASWSAARSLIHRASHQGLGLPATLDGLRKALRNMGCS</sequence>
<proteinExistence type="predicted"/>
<evidence type="ECO:0000313" key="1">
    <source>
        <dbReference type="EMBL" id="MFD2754496.1"/>
    </source>
</evidence>
<name>A0ABW5ULI1_9BURK</name>
<evidence type="ECO:0000313" key="2">
    <source>
        <dbReference type="Proteomes" id="UP001597463"/>
    </source>
</evidence>
<dbReference type="EMBL" id="JBHUMV010000004">
    <property type="protein sequence ID" value="MFD2754496.1"/>
    <property type="molecule type" value="Genomic_DNA"/>
</dbReference>
<gene>
    <name evidence="1" type="ORF">ACFSW6_10390</name>
</gene>
<dbReference type="RefSeq" id="WP_066477612.1">
    <property type="nucleotide sequence ID" value="NZ_BCNT01000007.1"/>
</dbReference>
<accession>A0ABW5ULI1</accession>
<comment type="caution">
    <text evidence="1">The sequence shown here is derived from an EMBL/GenBank/DDBJ whole genome shotgun (WGS) entry which is preliminary data.</text>
</comment>
<protein>
    <submittedName>
        <fullName evidence="1">Uncharacterized protein</fullName>
    </submittedName>
</protein>
<reference evidence="2" key="1">
    <citation type="journal article" date="2019" name="Int. J. Syst. Evol. Microbiol.">
        <title>The Global Catalogue of Microorganisms (GCM) 10K type strain sequencing project: providing services to taxonomists for standard genome sequencing and annotation.</title>
        <authorList>
            <consortium name="The Broad Institute Genomics Platform"/>
            <consortium name="The Broad Institute Genome Sequencing Center for Infectious Disease"/>
            <person name="Wu L."/>
            <person name="Ma J."/>
        </authorList>
    </citation>
    <scope>NUCLEOTIDE SEQUENCE [LARGE SCALE GENOMIC DNA]</scope>
    <source>
        <strain evidence="2">TISTR 1906</strain>
    </source>
</reference>
<keyword evidence="2" id="KW-1185">Reference proteome</keyword>
<organism evidence="1 2">
    <name type="scientific">Comamonas terrae</name>
    <dbReference type="NCBI Taxonomy" id="673548"/>
    <lineage>
        <taxon>Bacteria</taxon>
        <taxon>Pseudomonadati</taxon>
        <taxon>Pseudomonadota</taxon>
        <taxon>Betaproteobacteria</taxon>
        <taxon>Burkholderiales</taxon>
        <taxon>Comamonadaceae</taxon>
        <taxon>Comamonas</taxon>
    </lineage>
</organism>